<reference evidence="1" key="1">
    <citation type="submission" date="2021-06" db="EMBL/GenBank/DDBJ databases">
        <authorList>
            <person name="Kallberg Y."/>
            <person name="Tangrot J."/>
            <person name="Rosling A."/>
        </authorList>
    </citation>
    <scope>NUCLEOTIDE SEQUENCE</scope>
    <source>
        <strain evidence="1">MT106</strain>
    </source>
</reference>
<accession>A0A9N9D6N5</accession>
<gene>
    <name evidence="1" type="ORF">AGERDE_LOCUS10346</name>
</gene>
<dbReference type="Proteomes" id="UP000789831">
    <property type="component" value="Unassembled WGS sequence"/>
</dbReference>
<organism evidence="1 2">
    <name type="scientific">Ambispora gerdemannii</name>
    <dbReference type="NCBI Taxonomy" id="144530"/>
    <lineage>
        <taxon>Eukaryota</taxon>
        <taxon>Fungi</taxon>
        <taxon>Fungi incertae sedis</taxon>
        <taxon>Mucoromycota</taxon>
        <taxon>Glomeromycotina</taxon>
        <taxon>Glomeromycetes</taxon>
        <taxon>Archaeosporales</taxon>
        <taxon>Ambisporaceae</taxon>
        <taxon>Ambispora</taxon>
    </lineage>
</organism>
<protein>
    <submittedName>
        <fullName evidence="1">6833_t:CDS:1</fullName>
    </submittedName>
</protein>
<sequence length="463" mass="53362">MELVEEQNNQFNPDKLEVLTVGNNSLSTNGLTAFSRFINLKTLEINNLEPKTTKRVIYNHFTGFNSISKSPQKLLNDLAQIKQVNRSDLKAFLTQDHTSFSVLSVSTKHIQSTNRISVTLSKNSTQSFYLDKPKIAQQQPISNLSKPKDDCLQDAQNCTYFQFFNSKEKKLYTRFKDKVEENFEGTEAHPLSPILINAPSTKTSPPAETAVPTFLNYGLMVASLYQEHGFQKNNKAYHFFKNLYDYETHPTLLIGKHKLDAATGQHLPRNQRVFRHYNYQTQATTYFYRANEQLVGQARKPFSDKKHFRLGTRSLNPLSLLNLASRATKKEAYQFKKPKKPAVQPDFQEFLITRLLLLCKSAEFVHLPLEQEKVPKEAGQCSDTIYTHFTTKPVLRFTFEPVQAPVVRQFIAKLDDYATEFDMEESQDFYSYPVSHDHQHQTTQQLDGLCGCEIRARNQYLDN</sequence>
<dbReference type="EMBL" id="CAJVPL010003148">
    <property type="protein sequence ID" value="CAG8627164.1"/>
    <property type="molecule type" value="Genomic_DNA"/>
</dbReference>
<dbReference type="AlphaFoldDB" id="A0A9N9D6N5"/>
<evidence type="ECO:0000313" key="2">
    <source>
        <dbReference type="Proteomes" id="UP000789831"/>
    </source>
</evidence>
<dbReference type="OrthoDB" id="2438547at2759"/>
<proteinExistence type="predicted"/>
<evidence type="ECO:0000313" key="1">
    <source>
        <dbReference type="EMBL" id="CAG8627164.1"/>
    </source>
</evidence>
<keyword evidence="2" id="KW-1185">Reference proteome</keyword>
<comment type="caution">
    <text evidence="1">The sequence shown here is derived from an EMBL/GenBank/DDBJ whole genome shotgun (WGS) entry which is preliminary data.</text>
</comment>
<name>A0A9N9D6N5_9GLOM</name>